<proteinExistence type="predicted"/>
<evidence type="ECO:0000313" key="1">
    <source>
        <dbReference type="EMBL" id="AWN21455.1"/>
    </source>
</evidence>
<organism evidence="1 2">
    <name type="scientific">Streptococcus sobrinus</name>
    <dbReference type="NCBI Taxonomy" id="1310"/>
    <lineage>
        <taxon>Bacteria</taxon>
        <taxon>Bacillati</taxon>
        <taxon>Bacillota</taxon>
        <taxon>Bacilli</taxon>
        <taxon>Lactobacillales</taxon>
        <taxon>Streptococcaceae</taxon>
        <taxon>Streptococcus</taxon>
    </lineage>
</organism>
<evidence type="ECO:0008006" key="3">
    <source>
        <dbReference type="Google" id="ProtNLM"/>
    </source>
</evidence>
<dbReference type="GeneID" id="93924646"/>
<sequence>MTKEIKIRNVPDEIYGQLKKISSTYNYPSFNQFMLSQCQIIVANDGLNYYQNSFAKELNKIKEQQKILVESMVKEDVTEAAILANLDITEELISDWLVFMDDVDALEAERKVGGGI</sequence>
<gene>
    <name evidence="1" type="ORF">DK182_09020</name>
</gene>
<dbReference type="Proteomes" id="UP000245369">
    <property type="component" value="Chromosome"/>
</dbReference>
<accession>A0ABM6W6W2</accession>
<protein>
    <recommendedName>
        <fullName evidence="3">Phage protein</fullName>
    </recommendedName>
</protein>
<dbReference type="RefSeq" id="WP_002960244.1">
    <property type="nucleotide sequence ID" value="NZ_CP029490.1"/>
</dbReference>
<name>A0ABM6W6W2_9STRE</name>
<evidence type="ECO:0000313" key="2">
    <source>
        <dbReference type="Proteomes" id="UP000245369"/>
    </source>
</evidence>
<reference evidence="1 2" key="1">
    <citation type="submission" date="2018-05" db="EMBL/GenBank/DDBJ databases">
        <title>Complete genome sequences of Streptococcus sobrinus.</title>
        <authorList>
            <person name="Sales M."/>
            <person name="Jensen P.A."/>
        </authorList>
    </citation>
    <scope>NUCLEOTIDE SEQUENCE [LARGE SCALE GENOMIC DNA]</scope>
    <source>
        <strain evidence="1 2">SL1</strain>
    </source>
</reference>
<dbReference type="EMBL" id="CP029490">
    <property type="protein sequence ID" value="AWN21455.1"/>
    <property type="molecule type" value="Genomic_DNA"/>
</dbReference>
<keyword evidence="2" id="KW-1185">Reference proteome</keyword>